<evidence type="ECO:0000313" key="13">
    <source>
        <dbReference type="Proteomes" id="UP000792457"/>
    </source>
</evidence>
<reference evidence="12" key="2">
    <citation type="submission" date="2017-10" db="EMBL/GenBank/DDBJ databases">
        <title>Ladona fulva Genome sequencing and assembly.</title>
        <authorList>
            <person name="Murali S."/>
            <person name="Richards S."/>
            <person name="Bandaranaike D."/>
            <person name="Bellair M."/>
            <person name="Blankenburg K."/>
            <person name="Chao H."/>
            <person name="Dinh H."/>
            <person name="Doddapaneni H."/>
            <person name="Dugan-Rocha S."/>
            <person name="Elkadiri S."/>
            <person name="Gnanaolivu R."/>
            <person name="Hernandez B."/>
            <person name="Skinner E."/>
            <person name="Javaid M."/>
            <person name="Lee S."/>
            <person name="Li M."/>
            <person name="Ming W."/>
            <person name="Munidasa M."/>
            <person name="Muniz J."/>
            <person name="Nguyen L."/>
            <person name="Hughes D."/>
            <person name="Osuji N."/>
            <person name="Pu L.-L."/>
            <person name="Puazo M."/>
            <person name="Qu C."/>
            <person name="Quiroz J."/>
            <person name="Raj R."/>
            <person name="Weissenberger G."/>
            <person name="Xin Y."/>
            <person name="Zou X."/>
            <person name="Han Y."/>
            <person name="Worley K."/>
            <person name="Muzny D."/>
            <person name="Gibbs R."/>
        </authorList>
    </citation>
    <scope>NUCLEOTIDE SEQUENCE</scope>
    <source>
        <strain evidence="12">Sampled in the wild</strain>
    </source>
</reference>
<keyword evidence="8 10" id="KW-0067">ATP-binding</keyword>
<evidence type="ECO:0000256" key="1">
    <source>
        <dbReference type="ARBA" id="ARBA00004801"/>
    </source>
</evidence>
<dbReference type="GO" id="GO:0005524">
    <property type="term" value="F:ATP binding"/>
    <property type="evidence" value="ECO:0007669"/>
    <property type="project" value="UniProtKB-UniRule"/>
</dbReference>
<comment type="function">
    <text evidence="10">ATP dependent phosphorylation of adenosine and other related nucleoside analogs to monophosphate derivatives.</text>
</comment>
<dbReference type="GO" id="GO:0005829">
    <property type="term" value="C:cytosol"/>
    <property type="evidence" value="ECO:0007669"/>
    <property type="project" value="TreeGrafter"/>
</dbReference>
<keyword evidence="13" id="KW-1185">Reference proteome</keyword>
<comment type="caution">
    <text evidence="12">The sequence shown here is derived from an EMBL/GenBank/DDBJ whole genome shotgun (WGS) entry which is preliminary data.</text>
</comment>
<comment type="subunit">
    <text evidence="10">Monomer.</text>
</comment>
<evidence type="ECO:0000256" key="6">
    <source>
        <dbReference type="ARBA" id="ARBA00022741"/>
    </source>
</evidence>
<dbReference type="Proteomes" id="UP000792457">
    <property type="component" value="Unassembled WGS sequence"/>
</dbReference>
<dbReference type="GO" id="GO:0005634">
    <property type="term" value="C:nucleus"/>
    <property type="evidence" value="ECO:0007669"/>
    <property type="project" value="UniProtKB-SubCell"/>
</dbReference>
<dbReference type="Gene3D" id="3.40.1190.20">
    <property type="match status" value="1"/>
</dbReference>
<feature type="domain" description="Carbohydrate kinase PfkB" evidence="11">
    <location>
        <begin position="26"/>
        <end position="104"/>
    </location>
</feature>
<name>A0A8K0P966_LADFU</name>
<dbReference type="InterPro" id="IPR029056">
    <property type="entry name" value="Ribokinase-like"/>
</dbReference>
<evidence type="ECO:0000256" key="3">
    <source>
        <dbReference type="ARBA" id="ARBA00012119"/>
    </source>
</evidence>
<comment type="similarity">
    <text evidence="2 10">Belongs to the carbohydrate kinase PfkB family.</text>
</comment>
<evidence type="ECO:0000256" key="8">
    <source>
        <dbReference type="ARBA" id="ARBA00022840"/>
    </source>
</evidence>
<dbReference type="AlphaFoldDB" id="A0A8K0P966"/>
<proteinExistence type="inferred from homology"/>
<keyword evidence="9 10" id="KW-0460">Magnesium</keyword>
<evidence type="ECO:0000256" key="9">
    <source>
        <dbReference type="ARBA" id="ARBA00022842"/>
    </source>
</evidence>
<dbReference type="GO" id="GO:0006166">
    <property type="term" value="P:purine ribonucleoside salvage"/>
    <property type="evidence" value="ECO:0007669"/>
    <property type="project" value="UniProtKB-KW"/>
</dbReference>
<accession>A0A8K0P966</accession>
<sequence>MEHGSNLILGLGNPLLDMTITADKNFLDKYSLKANDAILAEDKHMSLYEEMVKNHSVDFSAGGATLNALQVAQWIIGTPGTAVFMGCIGRDFYGEKLEAKAKENK</sequence>
<dbReference type="EC" id="2.7.1.20" evidence="3 10"/>
<evidence type="ECO:0000313" key="12">
    <source>
        <dbReference type="EMBL" id="KAG8238611.1"/>
    </source>
</evidence>
<dbReference type="PRINTS" id="PR00989">
    <property type="entry name" value="ADENOKINASE"/>
</dbReference>
<dbReference type="EMBL" id="KZ309393">
    <property type="protein sequence ID" value="KAG8238611.1"/>
    <property type="molecule type" value="Genomic_DNA"/>
</dbReference>
<keyword evidence="4 10" id="KW-0808">Transferase</keyword>
<keyword evidence="5 10" id="KW-0660">Purine salvage</keyword>
<dbReference type="SUPFAM" id="SSF53613">
    <property type="entry name" value="Ribokinase-like"/>
    <property type="match status" value="1"/>
</dbReference>
<keyword evidence="10" id="KW-0539">Nucleus</keyword>
<dbReference type="UniPathway" id="UPA00588">
    <property type="reaction ID" value="UER00659"/>
</dbReference>
<dbReference type="PANTHER" id="PTHR45769:SF3">
    <property type="entry name" value="ADENOSINE KINASE"/>
    <property type="match status" value="1"/>
</dbReference>
<dbReference type="Gene3D" id="3.30.1110.10">
    <property type="match status" value="1"/>
</dbReference>
<gene>
    <name evidence="12" type="ORF">J437_LFUL017738</name>
</gene>
<evidence type="ECO:0000256" key="2">
    <source>
        <dbReference type="ARBA" id="ARBA00010688"/>
    </source>
</evidence>
<dbReference type="InterPro" id="IPR011611">
    <property type="entry name" value="PfkB_dom"/>
</dbReference>
<dbReference type="PANTHER" id="PTHR45769">
    <property type="entry name" value="ADENOSINE KINASE"/>
    <property type="match status" value="1"/>
</dbReference>
<evidence type="ECO:0000256" key="5">
    <source>
        <dbReference type="ARBA" id="ARBA00022726"/>
    </source>
</evidence>
<comment type="cofactor">
    <cofactor evidence="10">
        <name>Mg(2+)</name>
        <dbReference type="ChEBI" id="CHEBI:18420"/>
    </cofactor>
    <text evidence="10">Binds 3 Mg(2+) ions per subunit.</text>
</comment>
<evidence type="ECO:0000259" key="11">
    <source>
        <dbReference type="Pfam" id="PF00294"/>
    </source>
</evidence>
<comment type="catalytic activity">
    <reaction evidence="10">
        <text>adenosine + ATP = AMP + ADP + H(+)</text>
        <dbReference type="Rhea" id="RHEA:20824"/>
        <dbReference type="ChEBI" id="CHEBI:15378"/>
        <dbReference type="ChEBI" id="CHEBI:16335"/>
        <dbReference type="ChEBI" id="CHEBI:30616"/>
        <dbReference type="ChEBI" id="CHEBI:456215"/>
        <dbReference type="ChEBI" id="CHEBI:456216"/>
        <dbReference type="EC" id="2.7.1.20"/>
    </reaction>
</comment>
<dbReference type="GO" id="GO:0006144">
    <property type="term" value="P:purine nucleobase metabolic process"/>
    <property type="evidence" value="ECO:0007669"/>
    <property type="project" value="TreeGrafter"/>
</dbReference>
<comment type="subcellular location">
    <subcellularLocation>
        <location evidence="10">Nucleus</location>
    </subcellularLocation>
</comment>
<protein>
    <recommendedName>
        <fullName evidence="3 10">Adenosine kinase</fullName>
        <shortName evidence="10">AK</shortName>
        <ecNumber evidence="3 10">2.7.1.20</ecNumber>
    </recommendedName>
    <alternativeName>
        <fullName evidence="10">Adenosine 5'-phosphotransferase</fullName>
    </alternativeName>
</protein>
<organism evidence="12 13">
    <name type="scientific">Ladona fulva</name>
    <name type="common">Scarce chaser dragonfly</name>
    <name type="synonym">Libellula fulva</name>
    <dbReference type="NCBI Taxonomy" id="123851"/>
    <lineage>
        <taxon>Eukaryota</taxon>
        <taxon>Metazoa</taxon>
        <taxon>Ecdysozoa</taxon>
        <taxon>Arthropoda</taxon>
        <taxon>Hexapoda</taxon>
        <taxon>Insecta</taxon>
        <taxon>Pterygota</taxon>
        <taxon>Palaeoptera</taxon>
        <taxon>Odonata</taxon>
        <taxon>Epiprocta</taxon>
        <taxon>Anisoptera</taxon>
        <taxon>Libelluloidea</taxon>
        <taxon>Libellulidae</taxon>
        <taxon>Ladona</taxon>
    </lineage>
</organism>
<dbReference type="GO" id="GO:0004001">
    <property type="term" value="F:adenosine kinase activity"/>
    <property type="evidence" value="ECO:0007669"/>
    <property type="project" value="UniProtKB-UniRule"/>
</dbReference>
<dbReference type="GO" id="GO:0044209">
    <property type="term" value="P:AMP salvage"/>
    <property type="evidence" value="ECO:0007669"/>
    <property type="project" value="UniProtKB-UniRule"/>
</dbReference>
<evidence type="ECO:0000256" key="7">
    <source>
        <dbReference type="ARBA" id="ARBA00022777"/>
    </source>
</evidence>
<evidence type="ECO:0000256" key="10">
    <source>
        <dbReference type="RuleBase" id="RU368116"/>
    </source>
</evidence>
<dbReference type="InterPro" id="IPR001805">
    <property type="entry name" value="Adenokinase"/>
</dbReference>
<feature type="non-terminal residue" evidence="12">
    <location>
        <position position="1"/>
    </location>
</feature>
<dbReference type="OrthoDB" id="432447at2759"/>
<reference evidence="12" key="1">
    <citation type="submission" date="2013-04" db="EMBL/GenBank/DDBJ databases">
        <authorList>
            <person name="Qu J."/>
            <person name="Murali S.C."/>
            <person name="Bandaranaike D."/>
            <person name="Bellair M."/>
            <person name="Blankenburg K."/>
            <person name="Chao H."/>
            <person name="Dinh H."/>
            <person name="Doddapaneni H."/>
            <person name="Downs B."/>
            <person name="Dugan-Rocha S."/>
            <person name="Elkadiri S."/>
            <person name="Gnanaolivu R.D."/>
            <person name="Hernandez B."/>
            <person name="Javaid M."/>
            <person name="Jayaseelan J.C."/>
            <person name="Lee S."/>
            <person name="Li M."/>
            <person name="Ming W."/>
            <person name="Munidasa M."/>
            <person name="Muniz J."/>
            <person name="Nguyen L."/>
            <person name="Ongeri F."/>
            <person name="Osuji N."/>
            <person name="Pu L.-L."/>
            <person name="Puazo M."/>
            <person name="Qu C."/>
            <person name="Quiroz J."/>
            <person name="Raj R."/>
            <person name="Weissenberger G."/>
            <person name="Xin Y."/>
            <person name="Zou X."/>
            <person name="Han Y."/>
            <person name="Richards S."/>
            <person name="Worley K."/>
            <person name="Muzny D."/>
            <person name="Gibbs R."/>
        </authorList>
    </citation>
    <scope>NUCLEOTIDE SEQUENCE</scope>
    <source>
        <strain evidence="12">Sampled in the wild</strain>
    </source>
</reference>
<keyword evidence="7 10" id="KW-0418">Kinase</keyword>
<dbReference type="FunFam" id="3.30.1110.10:FF:000001">
    <property type="entry name" value="Adenosine kinase a"/>
    <property type="match status" value="1"/>
</dbReference>
<keyword evidence="6 10" id="KW-0547">Nucleotide-binding</keyword>
<evidence type="ECO:0000256" key="4">
    <source>
        <dbReference type="ARBA" id="ARBA00022679"/>
    </source>
</evidence>
<dbReference type="Pfam" id="PF00294">
    <property type="entry name" value="PfkB"/>
    <property type="match status" value="1"/>
</dbReference>
<comment type="pathway">
    <text evidence="1 10">Purine metabolism; AMP biosynthesis via salvage pathway; AMP from adenosine: step 1/1.</text>
</comment>